<dbReference type="EMBL" id="ML210178">
    <property type="protein sequence ID" value="TFK26126.1"/>
    <property type="molecule type" value="Genomic_DNA"/>
</dbReference>
<dbReference type="PANTHER" id="PTHR33337">
    <property type="entry name" value="GFA DOMAIN-CONTAINING PROTEIN"/>
    <property type="match status" value="1"/>
</dbReference>
<dbReference type="InterPro" id="IPR011057">
    <property type="entry name" value="Mss4-like_sf"/>
</dbReference>
<dbReference type="InterPro" id="IPR006913">
    <property type="entry name" value="CENP-V/GFA"/>
</dbReference>
<evidence type="ECO:0000256" key="5">
    <source>
        <dbReference type="SAM" id="MobiDB-lite"/>
    </source>
</evidence>
<keyword evidence="2" id="KW-0479">Metal-binding</keyword>
<keyword evidence="3" id="KW-0862">Zinc</keyword>
<feature type="compositionally biased region" description="Basic and acidic residues" evidence="5">
    <location>
        <begin position="189"/>
        <end position="201"/>
    </location>
</feature>
<accession>A0A5C3L1Q1</accession>
<protein>
    <recommendedName>
        <fullName evidence="6">CENP-V/GFA domain-containing protein</fullName>
    </recommendedName>
</protein>
<evidence type="ECO:0000256" key="2">
    <source>
        <dbReference type="ARBA" id="ARBA00022723"/>
    </source>
</evidence>
<evidence type="ECO:0000259" key="6">
    <source>
        <dbReference type="Pfam" id="PF04828"/>
    </source>
</evidence>
<evidence type="ECO:0000256" key="1">
    <source>
        <dbReference type="ARBA" id="ARBA00005495"/>
    </source>
</evidence>
<proteinExistence type="inferred from homology"/>
<dbReference type="GO" id="GO:0046872">
    <property type="term" value="F:metal ion binding"/>
    <property type="evidence" value="ECO:0007669"/>
    <property type="project" value="UniProtKB-KW"/>
</dbReference>
<evidence type="ECO:0000313" key="8">
    <source>
        <dbReference type="Proteomes" id="UP000307440"/>
    </source>
</evidence>
<dbReference type="SUPFAM" id="SSF51316">
    <property type="entry name" value="Mss4-like"/>
    <property type="match status" value="2"/>
</dbReference>
<organism evidence="7 8">
    <name type="scientific">Coprinopsis marcescibilis</name>
    <name type="common">Agaric fungus</name>
    <name type="synonym">Psathyrella marcescibilis</name>
    <dbReference type="NCBI Taxonomy" id="230819"/>
    <lineage>
        <taxon>Eukaryota</taxon>
        <taxon>Fungi</taxon>
        <taxon>Dikarya</taxon>
        <taxon>Basidiomycota</taxon>
        <taxon>Agaricomycotina</taxon>
        <taxon>Agaricomycetes</taxon>
        <taxon>Agaricomycetidae</taxon>
        <taxon>Agaricales</taxon>
        <taxon>Agaricineae</taxon>
        <taxon>Psathyrellaceae</taxon>
        <taxon>Coprinopsis</taxon>
    </lineage>
</organism>
<feature type="region of interest" description="Disordered" evidence="5">
    <location>
        <begin position="187"/>
        <end position="213"/>
    </location>
</feature>
<keyword evidence="4" id="KW-0456">Lyase</keyword>
<dbReference type="Pfam" id="PF04828">
    <property type="entry name" value="GFA"/>
    <property type="match status" value="1"/>
</dbReference>
<keyword evidence="8" id="KW-1185">Reference proteome</keyword>
<sequence>MSPTSSRPSTPQATTYVKARCHCGLNEFRAGFPTSALPISSDLCHCSSCRHSSGQMAVYHVDVFDLLCHDSDEPFHFKKMAGCDGDGDLIAYQSSNDGVRYSCSVCSSQLFFRYLGKVVEGSDGEREGGYLRVAAGALERTEGIVKPGYHIYVQDTIDGGLADHLRSIAGVDLPRYSLDVGSEKLPPGWKDEKLSKQGSRDEDGELGPTPTKSDDTLHFSCHCKSVQFGITRPSSVSSFPSAAYPDLLYPHDTTRLSKVRNFEDTKWWLHPPGSAHPTKYLAGHCACVYCRLTSGFELQSWLYVPLANIVDREGKSFTLFEDNDDEDLRVIREAVDKLGITQLHIPEERASRKKLKGLKQYISSPGRYREFCPKCGATVFAWQAGRPDLICAAVGLVDETQDGARAEGWFTWCLDRVGFSEQAVSPATVGGLLKGMQASKIETADGVPAKSVKLATPLLPVRAGIGYVERKETSSAATSARFVDGIQAS</sequence>
<dbReference type="OrthoDB" id="5422068at2759"/>
<evidence type="ECO:0000256" key="4">
    <source>
        <dbReference type="ARBA" id="ARBA00023239"/>
    </source>
</evidence>
<dbReference type="STRING" id="230819.A0A5C3L1Q1"/>
<dbReference type="GO" id="GO:0016846">
    <property type="term" value="F:carbon-sulfur lyase activity"/>
    <property type="evidence" value="ECO:0007669"/>
    <property type="project" value="InterPro"/>
</dbReference>
<gene>
    <name evidence="7" type="ORF">FA15DRAFT_311330</name>
</gene>
<reference evidence="7 8" key="1">
    <citation type="journal article" date="2019" name="Nat. Ecol. Evol.">
        <title>Megaphylogeny resolves global patterns of mushroom evolution.</title>
        <authorList>
            <person name="Varga T."/>
            <person name="Krizsan K."/>
            <person name="Foldi C."/>
            <person name="Dima B."/>
            <person name="Sanchez-Garcia M."/>
            <person name="Sanchez-Ramirez S."/>
            <person name="Szollosi G.J."/>
            <person name="Szarkandi J.G."/>
            <person name="Papp V."/>
            <person name="Albert L."/>
            <person name="Andreopoulos W."/>
            <person name="Angelini C."/>
            <person name="Antonin V."/>
            <person name="Barry K.W."/>
            <person name="Bougher N.L."/>
            <person name="Buchanan P."/>
            <person name="Buyck B."/>
            <person name="Bense V."/>
            <person name="Catcheside P."/>
            <person name="Chovatia M."/>
            <person name="Cooper J."/>
            <person name="Damon W."/>
            <person name="Desjardin D."/>
            <person name="Finy P."/>
            <person name="Geml J."/>
            <person name="Haridas S."/>
            <person name="Hughes K."/>
            <person name="Justo A."/>
            <person name="Karasinski D."/>
            <person name="Kautmanova I."/>
            <person name="Kiss B."/>
            <person name="Kocsube S."/>
            <person name="Kotiranta H."/>
            <person name="LaButti K.M."/>
            <person name="Lechner B.E."/>
            <person name="Liimatainen K."/>
            <person name="Lipzen A."/>
            <person name="Lukacs Z."/>
            <person name="Mihaltcheva S."/>
            <person name="Morgado L.N."/>
            <person name="Niskanen T."/>
            <person name="Noordeloos M.E."/>
            <person name="Ohm R.A."/>
            <person name="Ortiz-Santana B."/>
            <person name="Ovrebo C."/>
            <person name="Racz N."/>
            <person name="Riley R."/>
            <person name="Savchenko A."/>
            <person name="Shiryaev A."/>
            <person name="Soop K."/>
            <person name="Spirin V."/>
            <person name="Szebenyi C."/>
            <person name="Tomsovsky M."/>
            <person name="Tulloss R.E."/>
            <person name="Uehling J."/>
            <person name="Grigoriev I.V."/>
            <person name="Vagvolgyi C."/>
            <person name="Papp T."/>
            <person name="Martin F.M."/>
            <person name="Miettinen O."/>
            <person name="Hibbett D.S."/>
            <person name="Nagy L.G."/>
        </authorList>
    </citation>
    <scope>NUCLEOTIDE SEQUENCE [LARGE SCALE GENOMIC DNA]</scope>
    <source>
        <strain evidence="7 8">CBS 121175</strain>
    </source>
</reference>
<evidence type="ECO:0000256" key="3">
    <source>
        <dbReference type="ARBA" id="ARBA00022833"/>
    </source>
</evidence>
<comment type="similarity">
    <text evidence="1">Belongs to the Gfa family.</text>
</comment>
<dbReference type="PANTHER" id="PTHR33337:SF31">
    <property type="entry name" value="DUF636 DOMAIN PROTEIN (AFU_ORTHOLOGUE AFUA_2G12650)"/>
    <property type="match status" value="1"/>
</dbReference>
<dbReference type="Gene3D" id="3.90.1590.10">
    <property type="entry name" value="glutathione-dependent formaldehyde- activating enzyme (gfa)"/>
    <property type="match status" value="2"/>
</dbReference>
<dbReference type="Proteomes" id="UP000307440">
    <property type="component" value="Unassembled WGS sequence"/>
</dbReference>
<dbReference type="AlphaFoldDB" id="A0A5C3L1Q1"/>
<feature type="domain" description="CENP-V/GFA" evidence="6">
    <location>
        <begin position="17"/>
        <end position="155"/>
    </location>
</feature>
<evidence type="ECO:0000313" key="7">
    <source>
        <dbReference type="EMBL" id="TFK26126.1"/>
    </source>
</evidence>
<name>A0A5C3L1Q1_COPMA</name>